<dbReference type="Gene3D" id="1.10.10.10">
    <property type="entry name" value="Winged helix-like DNA-binding domain superfamily/Winged helix DNA-binding domain"/>
    <property type="match status" value="1"/>
</dbReference>
<dbReference type="PANTHER" id="PTHR30514">
    <property type="entry name" value="GLUCOKINASE"/>
    <property type="match status" value="1"/>
</dbReference>
<dbReference type="InterPro" id="IPR036388">
    <property type="entry name" value="WH-like_DNA-bd_sf"/>
</dbReference>
<dbReference type="InterPro" id="IPR000281">
    <property type="entry name" value="HTH_RpiR"/>
</dbReference>
<evidence type="ECO:0000259" key="1">
    <source>
        <dbReference type="PROSITE" id="PS51071"/>
    </source>
</evidence>
<comment type="caution">
    <text evidence="2">The sequence shown here is derived from an EMBL/GenBank/DDBJ whole genome shotgun (WGS) entry which is preliminary data.</text>
</comment>
<dbReference type="EMBL" id="JADQCH020000002">
    <property type="protein sequence ID" value="MEY2345349.1"/>
    <property type="molecule type" value="Genomic_DNA"/>
</dbReference>
<sequence>MRYAGFFKNYDNLTVSEKKVLKYLTDNIADIPYLNINDLVAKTFVSKTVIINLSQKLGFSGFKELKFQINNYILSRNKIEKSDHSSYKNN</sequence>
<gene>
    <name evidence="2" type="ORF">I3679_020940</name>
</gene>
<dbReference type="PANTHER" id="PTHR30514:SF21">
    <property type="entry name" value="RPIR-FAMILY TRANSCRIPTIONAL REGULATOR"/>
    <property type="match status" value="1"/>
</dbReference>
<dbReference type="InterPro" id="IPR009057">
    <property type="entry name" value="Homeodomain-like_sf"/>
</dbReference>
<dbReference type="AlphaFoldDB" id="A0ABD5LY40"/>
<organism evidence="2">
    <name type="scientific">Proteus mirabilis</name>
    <dbReference type="NCBI Taxonomy" id="584"/>
    <lineage>
        <taxon>Bacteria</taxon>
        <taxon>Pseudomonadati</taxon>
        <taxon>Pseudomonadota</taxon>
        <taxon>Gammaproteobacteria</taxon>
        <taxon>Enterobacterales</taxon>
        <taxon>Morganellaceae</taxon>
        <taxon>Proteus</taxon>
    </lineage>
</organism>
<reference evidence="2" key="1">
    <citation type="submission" date="2021-05" db="EMBL/GenBank/DDBJ databases">
        <title>First report of NDM-5 and VEB-6 producing Proteus mirabilis isolated from blood of a sepsis patient in Kolkata, India.</title>
        <authorList>
            <person name="Halder G."/>
            <person name="Chaudhuri B."/>
            <person name="Dutta S."/>
        </authorList>
    </citation>
    <scope>NUCLEOTIDE SEQUENCE [LARGE SCALE GENOMIC DNA]</scope>
    <source>
        <strain evidence="2">7049</strain>
    </source>
</reference>
<accession>A0ABD5LY40</accession>
<evidence type="ECO:0000313" key="2">
    <source>
        <dbReference type="EMBL" id="MEY2345349.1"/>
    </source>
</evidence>
<dbReference type="InterPro" id="IPR047640">
    <property type="entry name" value="RpiR-like"/>
</dbReference>
<dbReference type="PROSITE" id="PS51071">
    <property type="entry name" value="HTH_RPIR"/>
    <property type="match status" value="1"/>
</dbReference>
<dbReference type="SUPFAM" id="SSF46689">
    <property type="entry name" value="Homeodomain-like"/>
    <property type="match status" value="1"/>
</dbReference>
<protein>
    <recommendedName>
        <fullName evidence="1">HTH rpiR-type domain-containing protein</fullName>
    </recommendedName>
</protein>
<name>A0ABD5LY40_PROMI</name>
<feature type="domain" description="HTH rpiR-type" evidence="1">
    <location>
        <begin position="1"/>
        <end position="76"/>
    </location>
</feature>
<dbReference type="Pfam" id="PF01418">
    <property type="entry name" value="HTH_6"/>
    <property type="match status" value="1"/>
</dbReference>
<proteinExistence type="predicted"/>